<dbReference type="EMBL" id="JAROAS010000016">
    <property type="protein sequence ID" value="MED4128258.1"/>
    <property type="molecule type" value="Genomic_DNA"/>
</dbReference>
<reference evidence="1 2" key="1">
    <citation type="submission" date="2023-03" db="EMBL/GenBank/DDBJ databases">
        <title>Bacillus Genome Sequencing.</title>
        <authorList>
            <person name="Dunlap C."/>
        </authorList>
    </citation>
    <scope>NUCLEOTIDE SEQUENCE [LARGE SCALE GENOMIC DNA]</scope>
    <source>
        <strain evidence="1 2">B-4107</strain>
    </source>
</reference>
<sequence length="61" mass="7123">MLKNELIGTKIVDIERVHEDEISINLDNGFLIHLTSRIKRYDEPHLIADIKERQIIDVGEL</sequence>
<proteinExistence type="predicted"/>
<accession>A0ABU6NLF0</accession>
<dbReference type="RefSeq" id="WP_328237045.1">
    <property type="nucleotide sequence ID" value="NZ_JAROAS010000016.1"/>
</dbReference>
<gene>
    <name evidence="1" type="ORF">P5F74_08975</name>
</gene>
<evidence type="ECO:0000313" key="1">
    <source>
        <dbReference type="EMBL" id="MED4128258.1"/>
    </source>
</evidence>
<comment type="caution">
    <text evidence="1">The sequence shown here is derived from an EMBL/GenBank/DDBJ whole genome shotgun (WGS) entry which is preliminary data.</text>
</comment>
<name>A0ABU6NLF0_9BACI</name>
<organism evidence="1 2">
    <name type="scientific">Shouchella miscanthi</name>
    <dbReference type="NCBI Taxonomy" id="2598861"/>
    <lineage>
        <taxon>Bacteria</taxon>
        <taxon>Bacillati</taxon>
        <taxon>Bacillota</taxon>
        <taxon>Bacilli</taxon>
        <taxon>Bacillales</taxon>
        <taxon>Bacillaceae</taxon>
        <taxon>Shouchella</taxon>
    </lineage>
</organism>
<protein>
    <recommendedName>
        <fullName evidence="3">Carbon storage regulator</fullName>
    </recommendedName>
</protein>
<evidence type="ECO:0008006" key="3">
    <source>
        <dbReference type="Google" id="ProtNLM"/>
    </source>
</evidence>
<evidence type="ECO:0000313" key="2">
    <source>
        <dbReference type="Proteomes" id="UP001341820"/>
    </source>
</evidence>
<keyword evidence="2" id="KW-1185">Reference proteome</keyword>
<dbReference type="Proteomes" id="UP001341820">
    <property type="component" value="Unassembled WGS sequence"/>
</dbReference>